<proteinExistence type="inferred from homology"/>
<evidence type="ECO:0000256" key="3">
    <source>
        <dbReference type="ARBA" id="ARBA00010930"/>
    </source>
</evidence>
<reference evidence="16" key="1">
    <citation type="submission" date="2021-06" db="EMBL/GenBank/DDBJ databases">
        <title>Genome Sequence of Mortierella hyaline Strain SCG-10, a Cold-Adapted, Nitrate-Reducing Fungus Isolated from Soil in Minnesota, USA.</title>
        <authorList>
            <person name="Aldossari N."/>
        </authorList>
    </citation>
    <scope>NUCLEOTIDE SEQUENCE</scope>
    <source>
        <strain evidence="16">SCG-10</strain>
    </source>
</reference>
<keyword evidence="11" id="KW-0443">Lipid metabolism</keyword>
<dbReference type="InterPro" id="IPR003231">
    <property type="entry name" value="ACP"/>
</dbReference>
<dbReference type="InterPro" id="IPR036736">
    <property type="entry name" value="ACP-like_sf"/>
</dbReference>
<protein>
    <recommendedName>
        <fullName evidence="14">Acyl carrier protein</fullName>
    </recommendedName>
</protein>
<dbReference type="FunFam" id="1.10.1200.10:FF:000003">
    <property type="entry name" value="Acyl carrier protein"/>
    <property type="match status" value="1"/>
</dbReference>
<evidence type="ECO:0000256" key="14">
    <source>
        <dbReference type="RuleBase" id="RU000722"/>
    </source>
</evidence>
<gene>
    <name evidence="16" type="ORF">KI688_004429</name>
</gene>
<dbReference type="Gene3D" id="1.10.1200.10">
    <property type="entry name" value="ACP-like"/>
    <property type="match status" value="1"/>
</dbReference>
<evidence type="ECO:0000256" key="9">
    <source>
        <dbReference type="ARBA" id="ARBA00022946"/>
    </source>
</evidence>
<comment type="similarity">
    <text evidence="3">Belongs to the acyl carrier protein (ACP) family.</text>
</comment>
<keyword evidence="10" id="KW-0249">Electron transport</keyword>
<dbReference type="HAMAP" id="MF_01217">
    <property type="entry name" value="Acyl_carrier"/>
    <property type="match status" value="1"/>
</dbReference>
<evidence type="ECO:0000256" key="10">
    <source>
        <dbReference type="ARBA" id="ARBA00022982"/>
    </source>
</evidence>
<dbReference type="Proteomes" id="UP000707451">
    <property type="component" value="Unassembled WGS sequence"/>
</dbReference>
<dbReference type="GO" id="GO:0000036">
    <property type="term" value="F:acyl carrier activity"/>
    <property type="evidence" value="ECO:0007669"/>
    <property type="project" value="TreeGrafter"/>
</dbReference>
<evidence type="ECO:0000256" key="1">
    <source>
        <dbReference type="ARBA" id="ARBA00004173"/>
    </source>
</evidence>
<organism evidence="16 17">
    <name type="scientific">Linnemannia hyalina</name>
    <dbReference type="NCBI Taxonomy" id="64524"/>
    <lineage>
        <taxon>Eukaryota</taxon>
        <taxon>Fungi</taxon>
        <taxon>Fungi incertae sedis</taxon>
        <taxon>Mucoromycota</taxon>
        <taxon>Mortierellomycotina</taxon>
        <taxon>Mortierellomycetes</taxon>
        <taxon>Mortierellales</taxon>
        <taxon>Mortierellaceae</taxon>
        <taxon>Linnemannia</taxon>
    </lineage>
</organism>
<keyword evidence="5 14" id="KW-0596">Phosphopantetheine</keyword>
<sequence>MFRALVRSASTIYRQAAIKATPATVARMPMGLTFARTYASAGLVRSDVEKRVLDILAGFNKVDSNKISLSANFNNDLGLDSLDTVEVVMAIEEEFSIEIPDKDADEIKSAAQAVEYISKRDDAH</sequence>
<keyword evidence="8" id="KW-0276">Fatty acid metabolism</keyword>
<dbReference type="InterPro" id="IPR006162">
    <property type="entry name" value="Ppantetheine_attach_site"/>
</dbReference>
<evidence type="ECO:0000256" key="12">
    <source>
        <dbReference type="ARBA" id="ARBA00023128"/>
    </source>
</evidence>
<evidence type="ECO:0000313" key="17">
    <source>
        <dbReference type="Proteomes" id="UP000707451"/>
    </source>
</evidence>
<dbReference type="SUPFAM" id="SSF47336">
    <property type="entry name" value="ACP-like"/>
    <property type="match status" value="1"/>
</dbReference>
<keyword evidence="4" id="KW-0813">Transport</keyword>
<evidence type="ECO:0000256" key="8">
    <source>
        <dbReference type="ARBA" id="ARBA00022832"/>
    </source>
</evidence>
<dbReference type="OrthoDB" id="448946at2759"/>
<dbReference type="NCBIfam" id="NF002148">
    <property type="entry name" value="PRK00982.1-2"/>
    <property type="match status" value="1"/>
</dbReference>
<dbReference type="PROSITE" id="PS00012">
    <property type="entry name" value="PHOSPHOPANTETHEINE"/>
    <property type="match status" value="1"/>
</dbReference>
<dbReference type="PROSITE" id="PS50075">
    <property type="entry name" value="CARRIER"/>
    <property type="match status" value="1"/>
</dbReference>
<evidence type="ECO:0000256" key="11">
    <source>
        <dbReference type="ARBA" id="ARBA00023098"/>
    </source>
</evidence>
<dbReference type="PANTHER" id="PTHR20863">
    <property type="entry name" value="ACYL CARRIER PROTEIN"/>
    <property type="match status" value="1"/>
</dbReference>
<keyword evidence="12" id="KW-0496">Mitochondrion</keyword>
<dbReference type="Pfam" id="PF00550">
    <property type="entry name" value="PP-binding"/>
    <property type="match status" value="1"/>
</dbReference>
<dbReference type="EMBL" id="JAHRHY010000016">
    <property type="protein sequence ID" value="KAG9063545.1"/>
    <property type="molecule type" value="Genomic_DNA"/>
</dbReference>
<comment type="caution">
    <text evidence="16">The sequence shown here is derived from an EMBL/GenBank/DDBJ whole genome shotgun (WGS) entry which is preliminary data.</text>
</comment>
<keyword evidence="13 14" id="KW-0275">Fatty acid biosynthesis</keyword>
<dbReference type="GO" id="GO:0000035">
    <property type="term" value="F:acyl binding"/>
    <property type="evidence" value="ECO:0007669"/>
    <property type="project" value="TreeGrafter"/>
</dbReference>
<evidence type="ECO:0000256" key="13">
    <source>
        <dbReference type="ARBA" id="ARBA00023160"/>
    </source>
</evidence>
<evidence type="ECO:0000256" key="5">
    <source>
        <dbReference type="ARBA" id="ARBA00022450"/>
    </source>
</evidence>
<keyword evidence="9" id="KW-0809">Transit peptide</keyword>
<name>A0A9P7XLP0_9FUNG</name>
<feature type="domain" description="Carrier" evidence="15">
    <location>
        <begin position="46"/>
        <end position="121"/>
    </location>
</feature>
<dbReference type="NCBIfam" id="TIGR00517">
    <property type="entry name" value="acyl_carrier"/>
    <property type="match status" value="1"/>
</dbReference>
<evidence type="ECO:0000256" key="7">
    <source>
        <dbReference type="ARBA" id="ARBA00022553"/>
    </source>
</evidence>
<comment type="subcellular location">
    <subcellularLocation>
        <location evidence="1">Mitochondrion</location>
    </subcellularLocation>
</comment>
<dbReference type="InterPro" id="IPR009081">
    <property type="entry name" value="PP-bd_ACP"/>
</dbReference>
<dbReference type="PANTHER" id="PTHR20863:SF28">
    <property type="entry name" value="ACYL CARRIER PROTEIN, MITOCHONDRIAL"/>
    <property type="match status" value="1"/>
</dbReference>
<keyword evidence="6 14" id="KW-0444">Lipid biosynthesis</keyword>
<evidence type="ECO:0000256" key="6">
    <source>
        <dbReference type="ARBA" id="ARBA00022516"/>
    </source>
</evidence>
<evidence type="ECO:0000313" key="16">
    <source>
        <dbReference type="EMBL" id="KAG9063545.1"/>
    </source>
</evidence>
<keyword evidence="7" id="KW-0597">Phosphoprotein</keyword>
<dbReference type="AlphaFoldDB" id="A0A9P7XLP0"/>
<comment type="function">
    <text evidence="14">Carrier of the growing fatty acid chain in fatty acid biosynthesis.</text>
</comment>
<evidence type="ECO:0000256" key="4">
    <source>
        <dbReference type="ARBA" id="ARBA00022448"/>
    </source>
</evidence>
<accession>A0A9P7XLP0</accession>
<keyword evidence="17" id="KW-1185">Reference proteome</keyword>
<comment type="pathway">
    <text evidence="2">Lipid metabolism; fatty acid biosynthesis.</text>
</comment>
<evidence type="ECO:0000256" key="2">
    <source>
        <dbReference type="ARBA" id="ARBA00005194"/>
    </source>
</evidence>
<dbReference type="GO" id="GO:0099128">
    <property type="term" value="C:mitochondrial [2Fe-2S] assembly complex"/>
    <property type="evidence" value="ECO:0007669"/>
    <property type="project" value="UniProtKB-ARBA"/>
</dbReference>
<evidence type="ECO:0000259" key="15">
    <source>
        <dbReference type="PROSITE" id="PS50075"/>
    </source>
</evidence>